<evidence type="ECO:0000313" key="3">
    <source>
        <dbReference type="Proteomes" id="UP001209889"/>
    </source>
</evidence>
<proteinExistence type="predicted"/>
<reference evidence="3" key="2">
    <citation type="submission" date="2023-07" db="EMBL/GenBank/DDBJ databases">
        <title>Streptococcus macedonicus and Acinetobacter baumannii: co-inhabitants of the cheese production environment.</title>
        <authorList>
            <person name="Johnson J."/>
            <person name="Curtin C."/>
            <person name="Waite-Cusic J."/>
        </authorList>
    </citation>
    <scope>NUCLEOTIDE SEQUENCE [LARGE SCALE GENOMIC DNA]</scope>
    <source>
        <strain evidence="3">E28</strain>
    </source>
</reference>
<evidence type="ECO:0000313" key="2">
    <source>
        <dbReference type="EMBL" id="MCW8677228.1"/>
    </source>
</evidence>
<keyword evidence="1" id="KW-1133">Transmembrane helix</keyword>
<keyword evidence="3" id="KW-1185">Reference proteome</keyword>
<evidence type="ECO:0008006" key="4">
    <source>
        <dbReference type="Google" id="ProtNLM"/>
    </source>
</evidence>
<organism evidence="2 3">
    <name type="scientific">Streptococcus macedonicus</name>
    <name type="common">Streptococcus gallolyticus macedonicus</name>
    <dbReference type="NCBI Taxonomy" id="59310"/>
    <lineage>
        <taxon>Bacteria</taxon>
        <taxon>Bacillati</taxon>
        <taxon>Bacillota</taxon>
        <taxon>Bacilli</taxon>
        <taxon>Lactobacillales</taxon>
        <taxon>Streptococcaceae</taxon>
        <taxon>Streptococcus</taxon>
    </lineage>
</organism>
<protein>
    <recommendedName>
        <fullName evidence="4">Low temperature requirement A protein</fullName>
    </recommendedName>
</protein>
<name>A0ABT3PBU7_STRMC</name>
<keyword evidence="1" id="KW-0812">Transmembrane</keyword>
<dbReference type="EMBL" id="JAPHJC010000003">
    <property type="protein sequence ID" value="MCW8677228.1"/>
    <property type="molecule type" value="Genomic_DNA"/>
</dbReference>
<evidence type="ECO:0000256" key="1">
    <source>
        <dbReference type="SAM" id="Phobius"/>
    </source>
</evidence>
<dbReference type="RefSeq" id="WP_014294388.1">
    <property type="nucleotide sequence ID" value="NZ_FLZS01000002.1"/>
</dbReference>
<reference evidence="3" key="1">
    <citation type="submission" date="2022-11" db="EMBL/GenBank/DDBJ databases">
        <title>Streptococcus macedonicus and Acinetobacter baumannii: co-inhabitants of the cheese production environment.</title>
        <authorList>
            <person name="Johnson J."/>
            <person name="Curtin C."/>
            <person name="Waite-Cusic J."/>
        </authorList>
    </citation>
    <scope>NUCLEOTIDE SEQUENCE [LARGE SCALE GENOMIC DNA]</scope>
    <source>
        <strain evidence="3">E28</strain>
    </source>
</reference>
<feature type="transmembrane region" description="Helical" evidence="1">
    <location>
        <begin position="47"/>
        <end position="68"/>
    </location>
</feature>
<gene>
    <name evidence="2" type="ORF">OQH01_01395</name>
</gene>
<sequence>MTEVFYYNKYGDSRRIDIFSVIVLMFVVGNLALTFDMNMVHLYAGHPTVVIFNWLLILAYAIIALQYFSKGVF</sequence>
<dbReference type="Proteomes" id="UP001209889">
    <property type="component" value="Unassembled WGS sequence"/>
</dbReference>
<feature type="transmembrane region" description="Helical" evidence="1">
    <location>
        <begin position="16"/>
        <end position="35"/>
    </location>
</feature>
<keyword evidence="1" id="KW-0472">Membrane</keyword>
<accession>A0ABT3PBU7</accession>
<comment type="caution">
    <text evidence="2">The sequence shown here is derived from an EMBL/GenBank/DDBJ whole genome shotgun (WGS) entry which is preliminary data.</text>
</comment>